<name>A0ABP6WTA8_9PSEU</name>
<feature type="region of interest" description="Disordered" evidence="1">
    <location>
        <begin position="1"/>
        <end position="95"/>
    </location>
</feature>
<organism evidence="2 3">
    <name type="scientific">Amycolatopsis ultiminotia</name>
    <dbReference type="NCBI Taxonomy" id="543629"/>
    <lineage>
        <taxon>Bacteria</taxon>
        <taxon>Bacillati</taxon>
        <taxon>Actinomycetota</taxon>
        <taxon>Actinomycetes</taxon>
        <taxon>Pseudonocardiales</taxon>
        <taxon>Pseudonocardiaceae</taxon>
        <taxon>Amycolatopsis</taxon>
    </lineage>
</organism>
<gene>
    <name evidence="2" type="ORF">GCM10022222_44990</name>
</gene>
<protein>
    <submittedName>
        <fullName evidence="2">Uncharacterized protein</fullName>
    </submittedName>
</protein>
<comment type="caution">
    <text evidence="2">The sequence shown here is derived from an EMBL/GenBank/DDBJ whole genome shotgun (WGS) entry which is preliminary data.</text>
</comment>
<evidence type="ECO:0000256" key="1">
    <source>
        <dbReference type="SAM" id="MobiDB-lite"/>
    </source>
</evidence>
<evidence type="ECO:0000313" key="2">
    <source>
        <dbReference type="EMBL" id="GAA3556387.1"/>
    </source>
</evidence>
<proteinExistence type="predicted"/>
<evidence type="ECO:0000313" key="3">
    <source>
        <dbReference type="Proteomes" id="UP001500689"/>
    </source>
</evidence>
<reference evidence="3" key="1">
    <citation type="journal article" date="2019" name="Int. J. Syst. Evol. Microbiol.">
        <title>The Global Catalogue of Microorganisms (GCM) 10K type strain sequencing project: providing services to taxonomists for standard genome sequencing and annotation.</title>
        <authorList>
            <consortium name="The Broad Institute Genomics Platform"/>
            <consortium name="The Broad Institute Genome Sequencing Center for Infectious Disease"/>
            <person name="Wu L."/>
            <person name="Ma J."/>
        </authorList>
    </citation>
    <scope>NUCLEOTIDE SEQUENCE [LARGE SCALE GENOMIC DNA]</scope>
    <source>
        <strain evidence="3">JCM 16898</strain>
    </source>
</reference>
<dbReference type="EMBL" id="BAAAZN010000009">
    <property type="protein sequence ID" value="GAA3556387.1"/>
    <property type="molecule type" value="Genomic_DNA"/>
</dbReference>
<accession>A0ABP6WTA8</accession>
<keyword evidence="3" id="KW-1185">Reference proteome</keyword>
<feature type="compositionally biased region" description="Pro residues" evidence="1">
    <location>
        <begin position="25"/>
        <end position="40"/>
    </location>
</feature>
<dbReference type="Proteomes" id="UP001500689">
    <property type="component" value="Unassembled WGS sequence"/>
</dbReference>
<sequence length="163" mass="17181">MPPPPTRHCRSTPPNVADSPLPSTANPPLPPSTADPPLPPSTNRNVANPPPPPSTNRNIADPPLPPSTNRNVADPPLPPSTNRNIADPPLPPSVGRRSQIAVQVLALPRGLAVVEHGAWAPAARAREPPFGSMGVILVAPEPRGRVGQRLRYSFAVSGCRHTR</sequence>